<dbReference type="EMBL" id="VSTH01000078">
    <property type="protein sequence ID" value="TYO64284.1"/>
    <property type="molecule type" value="Genomic_DNA"/>
</dbReference>
<evidence type="ECO:0000256" key="2">
    <source>
        <dbReference type="ARBA" id="ARBA00023125"/>
    </source>
</evidence>
<keyword evidence="1" id="KW-0805">Transcription regulation</keyword>
<evidence type="ECO:0000259" key="4">
    <source>
        <dbReference type="PROSITE" id="PS01124"/>
    </source>
</evidence>
<accession>A0A5S4YKZ4</accession>
<dbReference type="AlphaFoldDB" id="A0A5S4YKZ4"/>
<keyword evidence="2" id="KW-0238">DNA-binding</keyword>
<dbReference type="GO" id="GO:0043565">
    <property type="term" value="F:sequence-specific DNA binding"/>
    <property type="evidence" value="ECO:0007669"/>
    <property type="project" value="InterPro"/>
</dbReference>
<dbReference type="InterPro" id="IPR009057">
    <property type="entry name" value="Homeodomain-like_sf"/>
</dbReference>
<organism evidence="5 6">
    <name type="scientific">Bradyrhizobium hipponense</name>
    <dbReference type="NCBI Taxonomy" id="2605638"/>
    <lineage>
        <taxon>Bacteria</taxon>
        <taxon>Pseudomonadati</taxon>
        <taxon>Pseudomonadota</taxon>
        <taxon>Alphaproteobacteria</taxon>
        <taxon>Hyphomicrobiales</taxon>
        <taxon>Nitrobacteraceae</taxon>
        <taxon>Bradyrhizobium</taxon>
    </lineage>
</organism>
<feature type="domain" description="HTH araC/xylS-type" evidence="4">
    <location>
        <begin position="30"/>
        <end position="131"/>
    </location>
</feature>
<dbReference type="PROSITE" id="PS00041">
    <property type="entry name" value="HTH_ARAC_FAMILY_1"/>
    <property type="match status" value="1"/>
</dbReference>
<dbReference type="Proteomes" id="UP000324797">
    <property type="component" value="Unassembled WGS sequence"/>
</dbReference>
<reference evidence="5 6" key="1">
    <citation type="submission" date="2019-08" db="EMBL/GenBank/DDBJ databases">
        <title>Bradyrhizobium hipponensis sp. nov., a rhizobium isolated from a Lupinus angustifolius root nodule in Tunisia.</title>
        <authorList>
            <person name="Off K."/>
            <person name="Rejili M."/>
            <person name="Mars M."/>
            <person name="Brachmann A."/>
            <person name="Marin M."/>
        </authorList>
    </citation>
    <scope>NUCLEOTIDE SEQUENCE [LARGE SCALE GENOMIC DNA]</scope>
    <source>
        <strain evidence="6">aSej3</strain>
    </source>
</reference>
<evidence type="ECO:0000313" key="6">
    <source>
        <dbReference type="Proteomes" id="UP000324797"/>
    </source>
</evidence>
<dbReference type="PANTHER" id="PTHR47893:SF1">
    <property type="entry name" value="REGULATORY PROTEIN PCHR"/>
    <property type="match status" value="1"/>
</dbReference>
<evidence type="ECO:0000313" key="5">
    <source>
        <dbReference type="EMBL" id="TYO64284.1"/>
    </source>
</evidence>
<dbReference type="InterPro" id="IPR018060">
    <property type="entry name" value="HTH_AraC"/>
</dbReference>
<comment type="caution">
    <text evidence="5">The sequence shown here is derived from an EMBL/GenBank/DDBJ whole genome shotgun (WGS) entry which is preliminary data.</text>
</comment>
<protein>
    <submittedName>
        <fullName evidence="5">Helix-turn-helix domain-containing protein</fullName>
    </submittedName>
</protein>
<keyword evidence="3" id="KW-0804">Transcription</keyword>
<dbReference type="Gene3D" id="1.10.10.60">
    <property type="entry name" value="Homeodomain-like"/>
    <property type="match status" value="1"/>
</dbReference>
<dbReference type="SMART" id="SM00342">
    <property type="entry name" value="HTH_ARAC"/>
    <property type="match status" value="1"/>
</dbReference>
<dbReference type="InterPro" id="IPR018062">
    <property type="entry name" value="HTH_AraC-typ_CS"/>
</dbReference>
<dbReference type="SUPFAM" id="SSF46689">
    <property type="entry name" value="Homeodomain-like"/>
    <property type="match status" value="2"/>
</dbReference>
<sequence length="155" mass="17182">MFSMNIYQWLAIAAETPFTPDTDPCSDLVAQAERLALAHLDEPLHISVLCRTLEVSERTLRKAFHKIHGVTPCRHLRAVRLSQARRALLSADGNSVTVTEIATSFGFVELGRFSVEYRKAFGESPSHTLQRSAGRSGRTVTVWGLEDVAGFRNAL</sequence>
<dbReference type="PROSITE" id="PS01124">
    <property type="entry name" value="HTH_ARAC_FAMILY_2"/>
    <property type="match status" value="1"/>
</dbReference>
<dbReference type="Pfam" id="PF12833">
    <property type="entry name" value="HTH_18"/>
    <property type="match status" value="1"/>
</dbReference>
<dbReference type="GO" id="GO:0003700">
    <property type="term" value="F:DNA-binding transcription factor activity"/>
    <property type="evidence" value="ECO:0007669"/>
    <property type="project" value="InterPro"/>
</dbReference>
<gene>
    <name evidence="5" type="ORF">FXV83_23250</name>
</gene>
<name>A0A5S4YKZ4_9BRAD</name>
<keyword evidence="6" id="KW-1185">Reference proteome</keyword>
<proteinExistence type="predicted"/>
<dbReference type="PANTHER" id="PTHR47893">
    <property type="entry name" value="REGULATORY PROTEIN PCHR"/>
    <property type="match status" value="1"/>
</dbReference>
<evidence type="ECO:0000256" key="3">
    <source>
        <dbReference type="ARBA" id="ARBA00023163"/>
    </source>
</evidence>
<evidence type="ECO:0000256" key="1">
    <source>
        <dbReference type="ARBA" id="ARBA00023015"/>
    </source>
</evidence>
<dbReference type="InterPro" id="IPR053142">
    <property type="entry name" value="PchR_regulatory_protein"/>
</dbReference>